<proteinExistence type="predicted"/>
<accession>A0A7J9GL93</accession>
<feature type="non-terminal residue" evidence="1">
    <location>
        <position position="123"/>
    </location>
</feature>
<evidence type="ECO:0000313" key="1">
    <source>
        <dbReference type="EMBL" id="MBA0798320.1"/>
    </source>
</evidence>
<sequence>MKSIAESNIKPKEDFWRPAEQGKINFDDGFVMGSCTYPLGRARDSITAEAKACLEAIVFGEEMGFLDLVVEDGRGTIGSRAHHCQRSKKGFGMLKELCYHSESGDGVFKEKWYIFSPMNSGFG</sequence>
<organism evidence="1 2">
    <name type="scientific">Gossypium harknessii</name>
    <dbReference type="NCBI Taxonomy" id="34285"/>
    <lineage>
        <taxon>Eukaryota</taxon>
        <taxon>Viridiplantae</taxon>
        <taxon>Streptophyta</taxon>
        <taxon>Embryophyta</taxon>
        <taxon>Tracheophyta</taxon>
        <taxon>Spermatophyta</taxon>
        <taxon>Magnoliopsida</taxon>
        <taxon>eudicotyledons</taxon>
        <taxon>Gunneridae</taxon>
        <taxon>Pentapetalae</taxon>
        <taxon>rosids</taxon>
        <taxon>malvids</taxon>
        <taxon>Malvales</taxon>
        <taxon>Malvaceae</taxon>
        <taxon>Malvoideae</taxon>
        <taxon>Gossypium</taxon>
    </lineage>
</organism>
<dbReference type="OrthoDB" id="1749266at2759"/>
<comment type="caution">
    <text evidence="1">The sequence shown here is derived from an EMBL/GenBank/DDBJ whole genome shotgun (WGS) entry which is preliminary data.</text>
</comment>
<evidence type="ECO:0000313" key="2">
    <source>
        <dbReference type="Proteomes" id="UP000593560"/>
    </source>
</evidence>
<dbReference type="EMBL" id="JABFAD010000005">
    <property type="protein sequence ID" value="MBA0798320.1"/>
    <property type="molecule type" value="Genomic_DNA"/>
</dbReference>
<name>A0A7J9GL93_9ROSI</name>
<dbReference type="Proteomes" id="UP000593560">
    <property type="component" value="Unassembled WGS sequence"/>
</dbReference>
<evidence type="ECO:0008006" key="3">
    <source>
        <dbReference type="Google" id="ProtNLM"/>
    </source>
</evidence>
<protein>
    <recommendedName>
        <fullName evidence="3">RNase H type-1 domain-containing protein</fullName>
    </recommendedName>
</protein>
<keyword evidence="2" id="KW-1185">Reference proteome</keyword>
<gene>
    <name evidence="1" type="ORF">Gohar_008918</name>
</gene>
<reference evidence="1 2" key="1">
    <citation type="journal article" date="2019" name="Genome Biol. Evol.">
        <title>Insights into the evolution of the New World diploid cottons (Gossypium, subgenus Houzingenia) based on genome sequencing.</title>
        <authorList>
            <person name="Grover C.E."/>
            <person name="Arick M.A. 2nd"/>
            <person name="Thrash A."/>
            <person name="Conover J.L."/>
            <person name="Sanders W.S."/>
            <person name="Peterson D.G."/>
            <person name="Frelichowski J.E."/>
            <person name="Scheffler J.A."/>
            <person name="Scheffler B.E."/>
            <person name="Wendel J.F."/>
        </authorList>
    </citation>
    <scope>NUCLEOTIDE SEQUENCE [LARGE SCALE GENOMIC DNA]</scope>
    <source>
        <strain evidence="1">0</strain>
        <tissue evidence="1">Leaf</tissue>
    </source>
</reference>
<dbReference type="AlphaFoldDB" id="A0A7J9GL93"/>